<name>A0A502FIU7_9SPHN</name>
<dbReference type="PANTHER" id="PTHR30469">
    <property type="entry name" value="MULTIDRUG RESISTANCE PROTEIN MDTA"/>
    <property type="match status" value="1"/>
</dbReference>
<dbReference type="Gene3D" id="2.40.50.100">
    <property type="match status" value="1"/>
</dbReference>
<accession>A0A502FIU7</accession>
<proteinExistence type="inferred from homology"/>
<dbReference type="Gene3D" id="1.10.287.470">
    <property type="entry name" value="Helix hairpin bin"/>
    <property type="match status" value="1"/>
</dbReference>
<dbReference type="OrthoDB" id="9806939at2"/>
<dbReference type="Proteomes" id="UP000319931">
    <property type="component" value="Unassembled WGS sequence"/>
</dbReference>
<dbReference type="SUPFAM" id="SSF111369">
    <property type="entry name" value="HlyD-like secretion proteins"/>
    <property type="match status" value="1"/>
</dbReference>
<sequence length="362" mass="36966">MFPRIPARAAARCCAALIAAVSIAGCSTPKPPETSSATLVDLVVAHHSGGDSATLDGVVRPRRDIGLGFRTGGRIALLSVEVGDHVRKGQVLARLASSDLNAATRQARADLAATTAEAVQAQDSARRAQGLDATGALSSADVKARALSAAAAAARRDAAHAALDRSRTMLSDAVLVAPEAGVVTDRLIEPGTVVDAGSVVVRLAAGDAEVEVKLPETMRLGADSTAAISFPSQAGIVVRARLRRLAPAGDSLLRLRAARFVLPARPGALPFNSSASVAIASDQIGPRIRIPLAAVSGRGGRGHVWLVTGHTVHRQPISILELRGDEALVAGLEDGQRIVASGGDTLAEGQRVVAAGYVQGGL</sequence>
<dbReference type="EMBL" id="RCZC01000007">
    <property type="protein sequence ID" value="TPG49341.1"/>
    <property type="molecule type" value="Genomic_DNA"/>
</dbReference>
<feature type="signal peptide" evidence="2">
    <location>
        <begin position="1"/>
        <end position="24"/>
    </location>
</feature>
<evidence type="ECO:0000256" key="1">
    <source>
        <dbReference type="ARBA" id="ARBA00009477"/>
    </source>
</evidence>
<dbReference type="PANTHER" id="PTHR30469:SF18">
    <property type="entry name" value="RESISTANCE-NODULATION-CELL DIVISION (RND) EFFLUX MEMBRANE FUSION PROTEIN-RELATED"/>
    <property type="match status" value="1"/>
</dbReference>
<dbReference type="NCBIfam" id="TIGR01730">
    <property type="entry name" value="RND_mfp"/>
    <property type="match status" value="1"/>
</dbReference>
<keyword evidence="2" id="KW-0732">Signal</keyword>
<evidence type="ECO:0000313" key="3">
    <source>
        <dbReference type="EMBL" id="TPG49341.1"/>
    </source>
</evidence>
<reference evidence="3 4" key="1">
    <citation type="journal article" date="2019" name="Environ. Microbiol.">
        <title>Species interactions and distinct microbial communities in high Arctic permafrost affected cryosols are associated with the CH4 and CO2 gas fluxes.</title>
        <authorList>
            <person name="Altshuler I."/>
            <person name="Hamel J."/>
            <person name="Turney S."/>
            <person name="Magnuson E."/>
            <person name="Levesque R."/>
            <person name="Greer C."/>
            <person name="Whyte L.G."/>
        </authorList>
    </citation>
    <scope>NUCLEOTIDE SEQUENCE [LARGE SCALE GENOMIC DNA]</scope>
    <source>
        <strain evidence="3 4">E6.1</strain>
    </source>
</reference>
<feature type="chain" id="PRO_5021455095" evidence="2">
    <location>
        <begin position="25"/>
        <end position="362"/>
    </location>
</feature>
<keyword evidence="4" id="KW-1185">Reference proteome</keyword>
<dbReference type="RefSeq" id="WP_140851766.1">
    <property type="nucleotide sequence ID" value="NZ_RCZC01000007.1"/>
</dbReference>
<dbReference type="GO" id="GO:0015562">
    <property type="term" value="F:efflux transmembrane transporter activity"/>
    <property type="evidence" value="ECO:0007669"/>
    <property type="project" value="TreeGrafter"/>
</dbReference>
<evidence type="ECO:0000313" key="4">
    <source>
        <dbReference type="Proteomes" id="UP000319931"/>
    </source>
</evidence>
<protein>
    <submittedName>
        <fullName evidence="3">Efflux RND transporter periplasmic adaptor subunit</fullName>
    </submittedName>
</protein>
<gene>
    <name evidence="3" type="ORF">EAH76_18495</name>
</gene>
<comment type="caution">
    <text evidence="3">The sequence shown here is derived from an EMBL/GenBank/DDBJ whole genome shotgun (WGS) entry which is preliminary data.</text>
</comment>
<dbReference type="PROSITE" id="PS51257">
    <property type="entry name" value="PROKAR_LIPOPROTEIN"/>
    <property type="match status" value="1"/>
</dbReference>
<dbReference type="InterPro" id="IPR006143">
    <property type="entry name" value="RND_pump_MFP"/>
</dbReference>
<dbReference type="AlphaFoldDB" id="A0A502FIU7"/>
<dbReference type="Gene3D" id="2.40.420.20">
    <property type="match status" value="1"/>
</dbReference>
<comment type="similarity">
    <text evidence="1">Belongs to the membrane fusion protein (MFP) (TC 8.A.1) family.</text>
</comment>
<organism evidence="3 4">
    <name type="scientific">Sphingomonas glacialis</name>
    <dbReference type="NCBI Taxonomy" id="658225"/>
    <lineage>
        <taxon>Bacteria</taxon>
        <taxon>Pseudomonadati</taxon>
        <taxon>Pseudomonadota</taxon>
        <taxon>Alphaproteobacteria</taxon>
        <taxon>Sphingomonadales</taxon>
        <taxon>Sphingomonadaceae</taxon>
        <taxon>Sphingomonas</taxon>
    </lineage>
</organism>
<dbReference type="GO" id="GO:1990281">
    <property type="term" value="C:efflux pump complex"/>
    <property type="evidence" value="ECO:0007669"/>
    <property type="project" value="TreeGrafter"/>
</dbReference>
<evidence type="ECO:0000256" key="2">
    <source>
        <dbReference type="SAM" id="SignalP"/>
    </source>
</evidence>